<keyword evidence="2" id="KW-0472">Membrane</keyword>
<feature type="region of interest" description="Disordered" evidence="1">
    <location>
        <begin position="52"/>
        <end position="146"/>
    </location>
</feature>
<protein>
    <submittedName>
        <fullName evidence="3">Uncharacterized protein</fullName>
    </submittedName>
</protein>
<feature type="transmembrane region" description="Helical" evidence="2">
    <location>
        <begin position="208"/>
        <end position="230"/>
    </location>
</feature>
<proteinExistence type="predicted"/>
<dbReference type="EMBL" id="LCCZ01000011">
    <property type="protein sequence ID" value="KKS44139.1"/>
    <property type="molecule type" value="Genomic_DNA"/>
</dbReference>
<reference evidence="3 4" key="1">
    <citation type="journal article" date="2015" name="Nature">
        <title>rRNA introns, odd ribosomes, and small enigmatic genomes across a large radiation of phyla.</title>
        <authorList>
            <person name="Brown C.T."/>
            <person name="Hug L.A."/>
            <person name="Thomas B.C."/>
            <person name="Sharon I."/>
            <person name="Castelle C.J."/>
            <person name="Singh A."/>
            <person name="Wilkins M.J."/>
            <person name="Williams K.H."/>
            <person name="Banfield J.F."/>
        </authorList>
    </citation>
    <scope>NUCLEOTIDE SEQUENCE [LARGE SCALE GENOMIC DNA]</scope>
</reference>
<name>A0A0G0Z634_9BACT</name>
<gene>
    <name evidence="3" type="ORF">UV05_C0011G0030</name>
</gene>
<evidence type="ECO:0000313" key="3">
    <source>
        <dbReference type="EMBL" id="KKS44139.1"/>
    </source>
</evidence>
<dbReference type="PROSITE" id="PS51257">
    <property type="entry name" value="PROKAR_LIPOPROTEIN"/>
    <property type="match status" value="1"/>
</dbReference>
<organism evidence="3 4">
    <name type="scientific">candidate division CPR1 bacterium GW2011_GWA2_42_17</name>
    <dbReference type="NCBI Taxonomy" id="1618341"/>
    <lineage>
        <taxon>Bacteria</taxon>
        <taxon>candidate division CPR1</taxon>
    </lineage>
</organism>
<keyword evidence="2" id="KW-1133">Transmembrane helix</keyword>
<evidence type="ECO:0000256" key="2">
    <source>
        <dbReference type="SAM" id="Phobius"/>
    </source>
</evidence>
<evidence type="ECO:0000256" key="1">
    <source>
        <dbReference type="SAM" id="MobiDB-lite"/>
    </source>
</evidence>
<dbReference type="Proteomes" id="UP000034875">
    <property type="component" value="Unassembled WGS sequence"/>
</dbReference>
<feature type="compositionally biased region" description="Polar residues" evidence="1">
    <location>
        <begin position="102"/>
        <end position="112"/>
    </location>
</feature>
<feature type="compositionally biased region" description="Basic and acidic residues" evidence="1">
    <location>
        <begin position="119"/>
        <end position="128"/>
    </location>
</feature>
<accession>A0A0G0Z634</accession>
<feature type="region of interest" description="Disordered" evidence="1">
    <location>
        <begin position="178"/>
        <end position="201"/>
    </location>
</feature>
<dbReference type="PRINTS" id="PR01217">
    <property type="entry name" value="PRICHEXTENSN"/>
</dbReference>
<feature type="compositionally biased region" description="Low complexity" evidence="1">
    <location>
        <begin position="60"/>
        <end position="79"/>
    </location>
</feature>
<sequence>MLKMIVSFIIAKIVLVIIGIVVALFLLNALLGCSAQAPAPAATAMVTSAATQPRAAQAGPTDVPAPTDTPTPTATSTPVKGIRGASGQPTLGSLAGSVPTRVASSPTPQPTAKATLRPGETRQPEGQKIEVPNPLGGDPFSIPIPGGYTPMPTVNVNIQLPGGATPTATPKPCTNFAGWGCPSPKSDQPAPKPPASAGDNQEGGGFPWLQILIGLVVVVLLIAGIAWVLFRTGILRIEQQPPP</sequence>
<evidence type="ECO:0000313" key="4">
    <source>
        <dbReference type="Proteomes" id="UP000034875"/>
    </source>
</evidence>
<comment type="caution">
    <text evidence="3">The sequence shown here is derived from an EMBL/GenBank/DDBJ whole genome shotgun (WGS) entry which is preliminary data.</text>
</comment>
<keyword evidence="2" id="KW-0812">Transmembrane</keyword>
<dbReference type="AlphaFoldDB" id="A0A0G0Z634"/>